<feature type="compositionally biased region" description="Pro residues" evidence="1">
    <location>
        <begin position="1"/>
        <end position="14"/>
    </location>
</feature>
<sequence length="223" mass="23859">MRSHPYTPPPPLPSPLSTLASDLSAILPNQSPPPSLHQQNPTDSASHRRRASSLDLELSPLDPDTSRLLPTRLTKKRHHVRVQGKLVVVRSISSAANLKPIPGGSAPASPLPVGVLAPLVTPGGPASGGEERRESLVGRGRGSPLGRVSRRRSLDDVSAGLGESEGETEEEVREVVVRDRQLRGYGIGGAGNIRRPTDVANFANTDKRRWNLREMLGLTAKTS</sequence>
<organism evidence="2 3">
    <name type="scientific">Podospora aff. communis PSN243</name>
    <dbReference type="NCBI Taxonomy" id="3040156"/>
    <lineage>
        <taxon>Eukaryota</taxon>
        <taxon>Fungi</taxon>
        <taxon>Dikarya</taxon>
        <taxon>Ascomycota</taxon>
        <taxon>Pezizomycotina</taxon>
        <taxon>Sordariomycetes</taxon>
        <taxon>Sordariomycetidae</taxon>
        <taxon>Sordariales</taxon>
        <taxon>Podosporaceae</taxon>
        <taxon>Podospora</taxon>
    </lineage>
</organism>
<evidence type="ECO:0000313" key="3">
    <source>
        <dbReference type="Proteomes" id="UP001321760"/>
    </source>
</evidence>
<feature type="compositionally biased region" description="Low complexity" evidence="1">
    <location>
        <begin position="53"/>
        <end position="63"/>
    </location>
</feature>
<feature type="compositionally biased region" description="Low complexity" evidence="1">
    <location>
        <begin position="15"/>
        <end position="25"/>
    </location>
</feature>
<feature type="region of interest" description="Disordered" evidence="1">
    <location>
        <begin position="124"/>
        <end position="170"/>
    </location>
</feature>
<feature type="region of interest" description="Disordered" evidence="1">
    <location>
        <begin position="1"/>
        <end position="72"/>
    </location>
</feature>
<name>A0AAV9G4M6_9PEZI</name>
<keyword evidence="3" id="KW-1185">Reference proteome</keyword>
<protein>
    <submittedName>
        <fullName evidence="2">Uncharacterized protein</fullName>
    </submittedName>
</protein>
<gene>
    <name evidence="2" type="ORF">QBC34DRAFT_499930</name>
</gene>
<comment type="caution">
    <text evidence="2">The sequence shown here is derived from an EMBL/GenBank/DDBJ whole genome shotgun (WGS) entry which is preliminary data.</text>
</comment>
<accession>A0AAV9G4M6</accession>
<reference evidence="2" key="1">
    <citation type="journal article" date="2023" name="Mol. Phylogenet. Evol.">
        <title>Genome-scale phylogeny and comparative genomics of the fungal order Sordariales.</title>
        <authorList>
            <person name="Hensen N."/>
            <person name="Bonometti L."/>
            <person name="Westerberg I."/>
            <person name="Brannstrom I.O."/>
            <person name="Guillou S."/>
            <person name="Cros-Aarteil S."/>
            <person name="Calhoun S."/>
            <person name="Haridas S."/>
            <person name="Kuo A."/>
            <person name="Mondo S."/>
            <person name="Pangilinan J."/>
            <person name="Riley R."/>
            <person name="LaButti K."/>
            <person name="Andreopoulos B."/>
            <person name="Lipzen A."/>
            <person name="Chen C."/>
            <person name="Yan M."/>
            <person name="Daum C."/>
            <person name="Ng V."/>
            <person name="Clum A."/>
            <person name="Steindorff A."/>
            <person name="Ohm R.A."/>
            <person name="Martin F."/>
            <person name="Silar P."/>
            <person name="Natvig D.O."/>
            <person name="Lalanne C."/>
            <person name="Gautier V."/>
            <person name="Ament-Velasquez S.L."/>
            <person name="Kruys A."/>
            <person name="Hutchinson M.I."/>
            <person name="Powell A.J."/>
            <person name="Barry K."/>
            <person name="Miller A.N."/>
            <person name="Grigoriev I.V."/>
            <person name="Debuchy R."/>
            <person name="Gladieux P."/>
            <person name="Hiltunen Thoren M."/>
            <person name="Johannesson H."/>
        </authorList>
    </citation>
    <scope>NUCLEOTIDE SEQUENCE</scope>
    <source>
        <strain evidence="2">PSN243</strain>
    </source>
</reference>
<dbReference type="AlphaFoldDB" id="A0AAV9G4M6"/>
<dbReference type="Proteomes" id="UP001321760">
    <property type="component" value="Unassembled WGS sequence"/>
</dbReference>
<evidence type="ECO:0000256" key="1">
    <source>
        <dbReference type="SAM" id="MobiDB-lite"/>
    </source>
</evidence>
<proteinExistence type="predicted"/>
<dbReference type="EMBL" id="MU866035">
    <property type="protein sequence ID" value="KAK4442071.1"/>
    <property type="molecule type" value="Genomic_DNA"/>
</dbReference>
<reference evidence="2" key="2">
    <citation type="submission" date="2023-05" db="EMBL/GenBank/DDBJ databases">
        <authorList>
            <consortium name="Lawrence Berkeley National Laboratory"/>
            <person name="Steindorff A."/>
            <person name="Hensen N."/>
            <person name="Bonometti L."/>
            <person name="Westerberg I."/>
            <person name="Brannstrom I.O."/>
            <person name="Guillou S."/>
            <person name="Cros-Aarteil S."/>
            <person name="Calhoun S."/>
            <person name="Haridas S."/>
            <person name="Kuo A."/>
            <person name="Mondo S."/>
            <person name="Pangilinan J."/>
            <person name="Riley R."/>
            <person name="Labutti K."/>
            <person name="Andreopoulos B."/>
            <person name="Lipzen A."/>
            <person name="Chen C."/>
            <person name="Yanf M."/>
            <person name="Daum C."/>
            <person name="Ng V."/>
            <person name="Clum A."/>
            <person name="Ohm R."/>
            <person name="Martin F."/>
            <person name="Silar P."/>
            <person name="Natvig D."/>
            <person name="Lalanne C."/>
            <person name="Gautier V."/>
            <person name="Ament-Velasquez S.L."/>
            <person name="Kruys A."/>
            <person name="Hutchinson M.I."/>
            <person name="Powell A.J."/>
            <person name="Barry K."/>
            <person name="Miller A.N."/>
            <person name="Grigoriev I.V."/>
            <person name="Debuchy R."/>
            <person name="Gladieux P."/>
            <person name="Thoren M.H."/>
            <person name="Johannesson H."/>
        </authorList>
    </citation>
    <scope>NUCLEOTIDE SEQUENCE</scope>
    <source>
        <strain evidence="2">PSN243</strain>
    </source>
</reference>
<evidence type="ECO:0000313" key="2">
    <source>
        <dbReference type="EMBL" id="KAK4442071.1"/>
    </source>
</evidence>